<evidence type="ECO:0000259" key="2">
    <source>
        <dbReference type="PROSITE" id="PS51178"/>
    </source>
</evidence>
<evidence type="ECO:0000313" key="4">
    <source>
        <dbReference type="Proteomes" id="UP000664480"/>
    </source>
</evidence>
<dbReference type="Gene3D" id="3.30.10.20">
    <property type="match status" value="3"/>
</dbReference>
<reference evidence="3 4" key="1">
    <citation type="submission" date="2021-03" db="EMBL/GenBank/DDBJ databases">
        <title>novel species isolated from a fishpond in China.</title>
        <authorList>
            <person name="Lu H."/>
            <person name="Cai Z."/>
        </authorList>
    </citation>
    <scope>NUCLEOTIDE SEQUENCE [LARGE SCALE GENOMIC DNA]</scope>
    <source>
        <strain evidence="3 4">YJ13C</strain>
    </source>
</reference>
<feature type="domain" description="PASTA" evidence="2">
    <location>
        <begin position="183"/>
        <end position="250"/>
    </location>
</feature>
<dbReference type="EMBL" id="JAFKCU010000002">
    <property type="protein sequence ID" value="MBN7815895.1"/>
    <property type="molecule type" value="Genomic_DNA"/>
</dbReference>
<accession>A0ABS3CGI4</accession>
<keyword evidence="1" id="KW-1133">Transmembrane helix</keyword>
<proteinExistence type="predicted"/>
<dbReference type="CDD" id="cd06577">
    <property type="entry name" value="PASTA_pknB"/>
    <property type="match status" value="3"/>
</dbReference>
<evidence type="ECO:0000313" key="3">
    <source>
        <dbReference type="EMBL" id="MBN7815895.1"/>
    </source>
</evidence>
<sequence>MSAFSYFVKKVLINLFIVIGISIILGFLFLKLYLPMYTNHGETVSVPDLNGYTYDEGKEILEDASLEYEVSLDSGFSTELKPLAVLKQFPEANSQVKTGRKVYLTLNARNAPMLKMPNLVNTPLKNVQEILSNMGLERGDIKYVPDIGINVVLEQKYRGVNVPEGFEIPKGARIDLVVGDGLGNQILEVPGLTGMDEIDAEFLILGSGLRVGNKNFVENDTVPAGKIFMQTPAAGTQVKTGELIELWISKENF</sequence>
<dbReference type="SMART" id="SM00740">
    <property type="entry name" value="PASTA"/>
    <property type="match status" value="3"/>
</dbReference>
<keyword evidence="4" id="KW-1185">Reference proteome</keyword>
<feature type="transmembrane region" description="Helical" evidence="1">
    <location>
        <begin position="12"/>
        <end position="34"/>
    </location>
</feature>
<keyword evidence="1" id="KW-0812">Transmembrane</keyword>
<gene>
    <name evidence="3" type="ORF">J0A69_10665</name>
</gene>
<dbReference type="InterPro" id="IPR005543">
    <property type="entry name" value="PASTA_dom"/>
</dbReference>
<evidence type="ECO:0000256" key="1">
    <source>
        <dbReference type="SAM" id="Phobius"/>
    </source>
</evidence>
<keyword evidence="1" id="KW-0472">Membrane</keyword>
<feature type="domain" description="PASTA" evidence="2">
    <location>
        <begin position="41"/>
        <end position="108"/>
    </location>
</feature>
<dbReference type="Pfam" id="PF03793">
    <property type="entry name" value="PASTA"/>
    <property type="match status" value="2"/>
</dbReference>
<organism evidence="3 4">
    <name type="scientific">Algoriphagus pacificus</name>
    <dbReference type="NCBI Taxonomy" id="2811234"/>
    <lineage>
        <taxon>Bacteria</taxon>
        <taxon>Pseudomonadati</taxon>
        <taxon>Bacteroidota</taxon>
        <taxon>Cytophagia</taxon>
        <taxon>Cytophagales</taxon>
        <taxon>Cyclobacteriaceae</taxon>
        <taxon>Algoriphagus</taxon>
    </lineage>
</organism>
<comment type="caution">
    <text evidence="3">The sequence shown here is derived from an EMBL/GenBank/DDBJ whole genome shotgun (WGS) entry which is preliminary data.</text>
</comment>
<dbReference type="PROSITE" id="PS51178">
    <property type="entry name" value="PASTA"/>
    <property type="match status" value="2"/>
</dbReference>
<name>A0ABS3CGI4_9BACT</name>
<dbReference type="Proteomes" id="UP000664480">
    <property type="component" value="Unassembled WGS sequence"/>
</dbReference>
<protein>
    <submittedName>
        <fullName evidence="3">PASTA domain-containing protein</fullName>
    </submittedName>
</protein>
<dbReference type="RefSeq" id="WP_206586539.1">
    <property type="nucleotide sequence ID" value="NZ_JAFKCU010000002.1"/>
</dbReference>